<gene>
    <name evidence="2" type="ORF">RchiOBHm_Chr5g0057941</name>
</gene>
<accession>A0A2P6QH23</accession>
<dbReference type="EMBL" id="PDCK01000043">
    <property type="protein sequence ID" value="PRQ33467.1"/>
    <property type="molecule type" value="Genomic_DNA"/>
</dbReference>
<keyword evidence="1" id="KW-1133">Transmembrane helix</keyword>
<feature type="transmembrane region" description="Helical" evidence="1">
    <location>
        <begin position="7"/>
        <end position="28"/>
    </location>
</feature>
<protein>
    <submittedName>
        <fullName evidence="2">Uncharacterized protein</fullName>
    </submittedName>
</protein>
<keyword evidence="3" id="KW-1185">Reference proteome</keyword>
<dbReference type="Gramene" id="PRQ33467">
    <property type="protein sequence ID" value="PRQ33467"/>
    <property type="gene ID" value="RchiOBHm_Chr5g0057941"/>
</dbReference>
<reference evidence="2 3" key="1">
    <citation type="journal article" date="2018" name="Nat. Genet.">
        <title>The Rosa genome provides new insights in the design of modern roses.</title>
        <authorList>
            <person name="Bendahmane M."/>
        </authorList>
    </citation>
    <scope>NUCLEOTIDE SEQUENCE [LARGE SCALE GENOMIC DNA]</scope>
    <source>
        <strain evidence="3">cv. Old Blush</strain>
    </source>
</reference>
<comment type="caution">
    <text evidence="2">The sequence shown here is derived from an EMBL/GenBank/DDBJ whole genome shotgun (WGS) entry which is preliminary data.</text>
</comment>
<proteinExistence type="predicted"/>
<keyword evidence="1" id="KW-0472">Membrane</keyword>
<evidence type="ECO:0000313" key="2">
    <source>
        <dbReference type="EMBL" id="PRQ33467.1"/>
    </source>
</evidence>
<name>A0A2P6QH23_ROSCH</name>
<feature type="transmembrane region" description="Helical" evidence="1">
    <location>
        <begin position="34"/>
        <end position="55"/>
    </location>
</feature>
<sequence>MFCHLSSVMDLCFVLSATLCVCVFFFLLENSFSVYVLVVELSFDGFVWLFDCWLVSDMKSLLTESVNDSFFSFFFW</sequence>
<keyword evidence="1" id="KW-0812">Transmembrane</keyword>
<evidence type="ECO:0000313" key="3">
    <source>
        <dbReference type="Proteomes" id="UP000238479"/>
    </source>
</evidence>
<dbReference type="Proteomes" id="UP000238479">
    <property type="component" value="Chromosome 5"/>
</dbReference>
<organism evidence="2 3">
    <name type="scientific">Rosa chinensis</name>
    <name type="common">China rose</name>
    <dbReference type="NCBI Taxonomy" id="74649"/>
    <lineage>
        <taxon>Eukaryota</taxon>
        <taxon>Viridiplantae</taxon>
        <taxon>Streptophyta</taxon>
        <taxon>Embryophyta</taxon>
        <taxon>Tracheophyta</taxon>
        <taxon>Spermatophyta</taxon>
        <taxon>Magnoliopsida</taxon>
        <taxon>eudicotyledons</taxon>
        <taxon>Gunneridae</taxon>
        <taxon>Pentapetalae</taxon>
        <taxon>rosids</taxon>
        <taxon>fabids</taxon>
        <taxon>Rosales</taxon>
        <taxon>Rosaceae</taxon>
        <taxon>Rosoideae</taxon>
        <taxon>Rosoideae incertae sedis</taxon>
        <taxon>Rosa</taxon>
    </lineage>
</organism>
<evidence type="ECO:0000256" key="1">
    <source>
        <dbReference type="SAM" id="Phobius"/>
    </source>
</evidence>
<dbReference type="AlphaFoldDB" id="A0A2P6QH23"/>